<dbReference type="InterPro" id="IPR011663">
    <property type="entry name" value="UTRA"/>
</dbReference>
<dbReference type="SUPFAM" id="SSF46785">
    <property type="entry name" value="Winged helix' DNA-binding domain"/>
    <property type="match status" value="1"/>
</dbReference>
<dbReference type="EMBL" id="QOCV01000007">
    <property type="protein sequence ID" value="RHW54133.1"/>
    <property type="molecule type" value="Genomic_DNA"/>
</dbReference>
<reference evidence="8 9" key="1">
    <citation type="submission" date="2018-07" db="EMBL/GenBank/DDBJ databases">
        <title>Genome sequences of six Lactobacillus spp. isolated from bumble bee guts.</title>
        <authorList>
            <person name="Motta E.V.S."/>
            <person name="Moran N.A."/>
        </authorList>
    </citation>
    <scope>NUCLEOTIDE SEQUENCE [LARGE SCALE GENOMIC DNA]</scope>
    <source>
        <strain evidence="6 9">BI-4G</strain>
        <strain evidence="7 8">OCC3</strain>
    </source>
</reference>
<protein>
    <recommendedName>
        <fullName evidence="4">Trehalose operon repressor</fullName>
    </recommendedName>
</protein>
<sequence>MSAKYLQIAADLTKKIEQGSYIPGSFLPSEPNLTALYHVSRETIRKALNELMLAGLIQKIKGKGSIVLSNARFSFPISNITSFDELNQQEQMHATTRVLALHDSHLPINISQELNLTDTAATYIGRLRSVNHEPIVIDEDYILKKYVPQLSKQVAENSLYSYFEQELGLAIDYATKAITVEPASNKIINQLQLTDTNLVVVVRSLTYLKDTSFFQYTVASHRPDKFKFIDFARRKTEHGGFIL</sequence>
<evidence type="ECO:0000259" key="5">
    <source>
        <dbReference type="PROSITE" id="PS50949"/>
    </source>
</evidence>
<keyword evidence="3" id="KW-0804">Transcription</keyword>
<evidence type="ECO:0000313" key="7">
    <source>
        <dbReference type="EMBL" id="RHW54133.1"/>
    </source>
</evidence>
<dbReference type="GO" id="GO:0003700">
    <property type="term" value="F:DNA-binding transcription factor activity"/>
    <property type="evidence" value="ECO:0007669"/>
    <property type="project" value="UniProtKB-UniRule"/>
</dbReference>
<evidence type="ECO:0000256" key="3">
    <source>
        <dbReference type="ARBA" id="ARBA00023163"/>
    </source>
</evidence>
<dbReference type="PROSITE" id="PS50949">
    <property type="entry name" value="HTH_GNTR"/>
    <property type="match status" value="1"/>
</dbReference>
<dbReference type="GO" id="GO:0003677">
    <property type="term" value="F:DNA binding"/>
    <property type="evidence" value="ECO:0007669"/>
    <property type="project" value="UniProtKB-UniRule"/>
</dbReference>
<dbReference type="EMBL" id="QOCU01000007">
    <property type="protein sequence ID" value="RHW50305.1"/>
    <property type="molecule type" value="Genomic_DNA"/>
</dbReference>
<dbReference type="RefSeq" id="WP_118896954.1">
    <property type="nucleotide sequence ID" value="NZ_QOCT01000011.1"/>
</dbReference>
<dbReference type="PRINTS" id="PR00035">
    <property type="entry name" value="HTHGNTR"/>
</dbReference>
<dbReference type="AlphaFoldDB" id="A0A396SRI2"/>
<name>A0A396SRI2_9LACO</name>
<dbReference type="InterPro" id="IPR036390">
    <property type="entry name" value="WH_DNA-bd_sf"/>
</dbReference>
<dbReference type="InterPro" id="IPR028978">
    <property type="entry name" value="Chorismate_lyase_/UTRA_dom_sf"/>
</dbReference>
<evidence type="ECO:0000313" key="8">
    <source>
        <dbReference type="Proteomes" id="UP000265862"/>
    </source>
</evidence>
<proteinExistence type="predicted"/>
<evidence type="ECO:0000313" key="9">
    <source>
        <dbReference type="Proteomes" id="UP000283380"/>
    </source>
</evidence>
<evidence type="ECO:0000256" key="1">
    <source>
        <dbReference type="ARBA" id="ARBA00023015"/>
    </source>
</evidence>
<dbReference type="Pfam" id="PF07702">
    <property type="entry name" value="UTRA"/>
    <property type="match status" value="1"/>
</dbReference>
<dbReference type="NCBIfam" id="TIGR02404">
    <property type="entry name" value="trehalos_R_Bsub"/>
    <property type="match status" value="1"/>
</dbReference>
<dbReference type="Gene3D" id="1.10.10.10">
    <property type="entry name" value="Winged helix-like DNA-binding domain superfamily/Winged helix DNA-binding domain"/>
    <property type="match status" value="1"/>
</dbReference>
<comment type="caution">
    <text evidence="7">The sequence shown here is derived from an EMBL/GenBank/DDBJ whole genome shotgun (WGS) entry which is preliminary data.</text>
</comment>
<dbReference type="GO" id="GO:0045892">
    <property type="term" value="P:negative regulation of DNA-templated transcription"/>
    <property type="evidence" value="ECO:0007669"/>
    <property type="project" value="TreeGrafter"/>
</dbReference>
<keyword evidence="9" id="KW-1185">Reference proteome</keyword>
<evidence type="ECO:0000313" key="6">
    <source>
        <dbReference type="EMBL" id="RHW50305.1"/>
    </source>
</evidence>
<dbReference type="InterPro" id="IPR000524">
    <property type="entry name" value="Tscrpt_reg_HTH_GntR"/>
</dbReference>
<accession>A0A396SRI2</accession>
<dbReference type="SUPFAM" id="SSF64288">
    <property type="entry name" value="Chorismate lyase-like"/>
    <property type="match status" value="1"/>
</dbReference>
<keyword evidence="2" id="KW-0238">DNA-binding</keyword>
<dbReference type="SMART" id="SM00345">
    <property type="entry name" value="HTH_GNTR"/>
    <property type="match status" value="1"/>
</dbReference>
<dbReference type="Pfam" id="PF00392">
    <property type="entry name" value="GntR"/>
    <property type="match status" value="1"/>
</dbReference>
<dbReference type="PANTHER" id="PTHR44846:SF12">
    <property type="entry name" value="HTH-TYPE TRANSCRIPTIONAL REGULATOR TRER"/>
    <property type="match status" value="1"/>
</dbReference>
<feature type="domain" description="HTH gntR-type" evidence="5">
    <location>
        <begin position="2"/>
        <end position="70"/>
    </location>
</feature>
<evidence type="ECO:0000256" key="4">
    <source>
        <dbReference type="NCBIfam" id="TIGR02404"/>
    </source>
</evidence>
<dbReference type="InterPro" id="IPR050679">
    <property type="entry name" value="Bact_HTH_transcr_reg"/>
</dbReference>
<keyword evidence="1" id="KW-0805">Transcription regulation</keyword>
<dbReference type="CDD" id="cd07377">
    <property type="entry name" value="WHTH_GntR"/>
    <property type="match status" value="1"/>
</dbReference>
<dbReference type="SMART" id="SM00866">
    <property type="entry name" value="UTRA"/>
    <property type="match status" value="1"/>
</dbReference>
<dbReference type="InterPro" id="IPR012770">
    <property type="entry name" value="TreR"/>
</dbReference>
<dbReference type="Proteomes" id="UP000283380">
    <property type="component" value="Unassembled WGS sequence"/>
</dbReference>
<organism evidence="7 8">
    <name type="scientific">Lactobacillus bombicola</name>
    <dbReference type="NCBI Taxonomy" id="1505723"/>
    <lineage>
        <taxon>Bacteria</taxon>
        <taxon>Bacillati</taxon>
        <taxon>Bacillota</taxon>
        <taxon>Bacilli</taxon>
        <taxon>Lactobacillales</taxon>
        <taxon>Lactobacillaceae</taxon>
        <taxon>Lactobacillus</taxon>
    </lineage>
</organism>
<dbReference type="Proteomes" id="UP000265862">
    <property type="component" value="Unassembled WGS sequence"/>
</dbReference>
<dbReference type="PANTHER" id="PTHR44846">
    <property type="entry name" value="MANNOSYL-D-GLYCERATE TRANSPORT/METABOLISM SYSTEM REPRESSOR MNGR-RELATED"/>
    <property type="match status" value="1"/>
</dbReference>
<evidence type="ECO:0000256" key="2">
    <source>
        <dbReference type="ARBA" id="ARBA00023125"/>
    </source>
</evidence>
<dbReference type="Gene3D" id="3.40.1410.10">
    <property type="entry name" value="Chorismate lyase-like"/>
    <property type="match status" value="1"/>
</dbReference>
<dbReference type="InterPro" id="IPR036388">
    <property type="entry name" value="WH-like_DNA-bd_sf"/>
</dbReference>
<gene>
    <name evidence="7" type="primary">treR</name>
    <name evidence="6" type="ORF">DS834_06540</name>
    <name evidence="7" type="ORF">DS835_05330</name>
</gene>